<dbReference type="GO" id="GO:0070593">
    <property type="term" value="P:dendrite self-avoidance"/>
    <property type="evidence" value="ECO:0007669"/>
    <property type="project" value="TreeGrafter"/>
</dbReference>
<dbReference type="InterPro" id="IPR003961">
    <property type="entry name" value="FN3_dom"/>
</dbReference>
<dbReference type="InterPro" id="IPR007110">
    <property type="entry name" value="Ig-like_dom"/>
</dbReference>
<evidence type="ECO:0000259" key="12">
    <source>
        <dbReference type="PROSITE" id="PS50835"/>
    </source>
</evidence>
<protein>
    <submittedName>
        <fullName evidence="15">Down syndrome cell adhesion molecule-like protein Dscam2</fullName>
    </submittedName>
</protein>
<dbReference type="GO" id="GO:0007411">
    <property type="term" value="P:axon guidance"/>
    <property type="evidence" value="ECO:0007669"/>
    <property type="project" value="TreeGrafter"/>
</dbReference>
<dbReference type="SMART" id="SM00408">
    <property type="entry name" value="IGc2"/>
    <property type="match status" value="8"/>
</dbReference>
<feature type="domain" description="Ig-like" evidence="12">
    <location>
        <begin position="265"/>
        <end position="348"/>
    </location>
</feature>
<feature type="compositionally biased region" description="Basic and acidic residues" evidence="10">
    <location>
        <begin position="19"/>
        <end position="31"/>
    </location>
</feature>
<feature type="transmembrane region" description="Helical" evidence="11">
    <location>
        <begin position="1347"/>
        <end position="1371"/>
    </location>
</feature>
<evidence type="ECO:0000256" key="9">
    <source>
        <dbReference type="ARBA" id="ARBA00023319"/>
    </source>
</evidence>
<keyword evidence="5" id="KW-0130">Cell adhesion</keyword>
<keyword evidence="6 11" id="KW-1133">Transmembrane helix</keyword>
<evidence type="ECO:0000256" key="8">
    <source>
        <dbReference type="ARBA" id="ARBA00023157"/>
    </source>
</evidence>
<keyword evidence="14" id="KW-1185">Reference proteome</keyword>
<gene>
    <name evidence="15" type="primary">LOC108865228</name>
</gene>
<feature type="compositionally biased region" description="Polar residues" evidence="10">
    <location>
        <begin position="1"/>
        <end position="13"/>
    </location>
</feature>
<dbReference type="FunFam" id="2.60.40.10:FF:000017">
    <property type="entry name" value="Down syndrome cell adhesion molecule b"/>
    <property type="match status" value="1"/>
</dbReference>
<evidence type="ECO:0000313" key="14">
    <source>
        <dbReference type="Proteomes" id="UP000694867"/>
    </source>
</evidence>
<dbReference type="CDD" id="cd00063">
    <property type="entry name" value="FN3"/>
    <property type="match status" value="4"/>
</dbReference>
<dbReference type="GeneID" id="108865228"/>
<evidence type="ECO:0000259" key="13">
    <source>
        <dbReference type="PROSITE" id="PS50853"/>
    </source>
</evidence>
<feature type="domain" description="Ig-like" evidence="12">
    <location>
        <begin position="540"/>
        <end position="624"/>
    </location>
</feature>
<sequence length="1552" mass="171605">MNFNWSLVESSTTGTGGSPDDRPTDQSEPKWKTLAATDVDKDRRGGKGEVRRLPLYFLNEPPNDVHFLNTAGVVVTCNAGGSPPPIIIWQKADGEIISETSDGLRYVRSDGSLVFRPFDPKNFRPEVHTTTYRCVAQNEHGTLGSRDVHVEAVIDMSPGDVSVTDGTSILGGTAVLRCITSSPTREHLTVHSWQTDDGFAMSTDSNVIGNKYHTSHNGRVLLVHSVTPQEEKRRFRCSVYNKLTGRKVNSVQWAKITIIDAKDSPARMVECPPRVSLTEGETLRLPCVATGHPKPSYRWFRSAPNQPLPSEMGVLIMNKMTLADTGRYICTANNTYGEDRCDTEVTVTAPLDAVMMPRLLSVRSGDDATVNCTYRGGPVSQVSWTKDQKPLITDHRVRLLGKLLLHISGFRRGDSGVYQCYVGNLRDSAQGYAYLKVQEVAPTFQDTFNARVHNQGERSSLRCIATGSPLPQVSWLLDGYPVSESGNMHQGDFVQPDGSAVVSFVNISTLRVQDGGEYSCKATNDVGVIEHTARIDVSGPPFIRPMRNLTAITGSDFRLHCPVSGYPIESIRIEKEGRILRIGSRHRLPRAGHLLIQDVRREDQGLYRCIVQGAQGEVFTRDVYVHVVVPPKLAPFVFPSKMQAGHRATVTCAIVEGDSPIVISWQKDGRPLIGYKGVQTLPLSDFVSTLIIENVERSHSGNYTCTATNIAAVSNYTAPLVVLGDTPSWSIKPEDKTVIVGSAVRFDCRADGEPQPVIRWKVAKGDDFQSIASSPRIHVLENGSLTILSVERSDQGQYICEASNTVGPSATVAIALSVKSKPHVSGLLQTVSLKKESQASVQCVATGDAPLELIWSFNGTLIRPEHDVRISMDDQMVTEDKLVSNLKIDQVRKSDSGVIECTVTNPYGKESLHTRLIVQDKPEPPTKLRVIEATSSSITLQWETPPDGNSVIKSYVISYRQADSATPEESVLSQHRASFVSDDGSQSATIKNLLPRTTYEIYVAASNDIGTSRPSKTVNVTTKVDPPQKPPRDVEVIPMGSTKFRVRWRRPVDPQLVPIEGYYIGFRANSESIFAYKTHSLLNLVPRDVEEFVIQGLNKRTKYCVICQAYNEQGNGPSSKEVCASTFEYDPPESPRLKLISSTASSLHVSWEPRKGDIVQGYILHYKHGNGGFIEERLSRQLSSKMLTGLQCGTTYTIYLTAYNDVGHSEPGEFLEASTNGKPPIAPPMADMVDTNQTTLRISLTKWREAGCPILFFVVRYKPRDFIGDWIVYSNHIPPEQQVVYITDLAPASWYDMSVSGYAEAGHSDASDLVGTLTPDGRRLPPPPERIKETPRGPLQGMQNQAWLVPMMCVIVAIVVIIAVISVLVLWTRKRERLQELYNQTDTGNSMTLKTYPNMACKTSTCSRNGGLGQAFYYPESYSTTTRGFYPNNDRHTYEDPCKLKEQQMRAATAVDSSTLKRKVQIDATAFEGGKHRLQYSEESSPLDKTSSFLGTSTGTCRQNSMEEFEEMSDFGDGKTACYTSYGYKVPKPYPSTINEESSIYSDCTYRS</sequence>
<dbReference type="GO" id="GO:0005886">
    <property type="term" value="C:plasma membrane"/>
    <property type="evidence" value="ECO:0007669"/>
    <property type="project" value="TreeGrafter"/>
</dbReference>
<evidence type="ECO:0000256" key="11">
    <source>
        <dbReference type="SAM" id="Phobius"/>
    </source>
</evidence>
<feature type="domain" description="Fibronectin type-III" evidence="13">
    <location>
        <begin position="1030"/>
        <end position="1129"/>
    </location>
</feature>
<dbReference type="Proteomes" id="UP000694867">
    <property type="component" value="Unplaced"/>
</dbReference>
<dbReference type="FunFam" id="2.60.40.10:FF:000333">
    <property type="entry name" value="Down syndrome cell adhesion molecule"/>
    <property type="match status" value="1"/>
</dbReference>
<dbReference type="Pfam" id="PF00041">
    <property type="entry name" value="fn3"/>
    <property type="match status" value="3"/>
</dbReference>
<keyword evidence="7 11" id="KW-0472">Membrane</keyword>
<organism evidence="14 15">
    <name type="scientific">Galendromus occidentalis</name>
    <name type="common">western predatory mite</name>
    <dbReference type="NCBI Taxonomy" id="34638"/>
    <lineage>
        <taxon>Eukaryota</taxon>
        <taxon>Metazoa</taxon>
        <taxon>Ecdysozoa</taxon>
        <taxon>Arthropoda</taxon>
        <taxon>Chelicerata</taxon>
        <taxon>Arachnida</taxon>
        <taxon>Acari</taxon>
        <taxon>Parasitiformes</taxon>
        <taxon>Mesostigmata</taxon>
        <taxon>Gamasina</taxon>
        <taxon>Phytoseioidea</taxon>
        <taxon>Phytoseiidae</taxon>
        <taxon>Typhlodrominae</taxon>
        <taxon>Galendromus</taxon>
    </lineage>
</organism>
<keyword evidence="4" id="KW-0677">Repeat</keyword>
<dbReference type="PANTHER" id="PTHR10075:SF100">
    <property type="entry name" value="FASCICLIN-2"/>
    <property type="match status" value="1"/>
</dbReference>
<dbReference type="SMART" id="SM00060">
    <property type="entry name" value="FN3"/>
    <property type="match status" value="4"/>
</dbReference>
<evidence type="ECO:0000313" key="15">
    <source>
        <dbReference type="RefSeq" id="XP_028969097.1"/>
    </source>
</evidence>
<dbReference type="InterPro" id="IPR056754">
    <property type="entry name" value="DSCAM/DSCAML_C"/>
</dbReference>
<dbReference type="FunFam" id="2.60.40.10:FF:000104">
    <property type="entry name" value="Down syndrome cell adhesion molecule b"/>
    <property type="match status" value="1"/>
</dbReference>
<feature type="domain" description="Fibronectin type-III" evidence="13">
    <location>
        <begin position="924"/>
        <end position="1025"/>
    </location>
</feature>
<feature type="domain" description="Ig-like" evidence="12">
    <location>
        <begin position="54"/>
        <end position="151"/>
    </location>
</feature>
<keyword evidence="9" id="KW-0393">Immunoglobulin domain</keyword>
<dbReference type="CDD" id="cd00096">
    <property type="entry name" value="Ig"/>
    <property type="match status" value="1"/>
</dbReference>
<evidence type="ECO:0000256" key="4">
    <source>
        <dbReference type="ARBA" id="ARBA00022737"/>
    </source>
</evidence>
<dbReference type="GO" id="GO:0007156">
    <property type="term" value="P:homophilic cell adhesion via plasma membrane adhesion molecules"/>
    <property type="evidence" value="ECO:0007669"/>
    <property type="project" value="TreeGrafter"/>
</dbReference>
<proteinExistence type="predicted"/>
<dbReference type="InterPro" id="IPR003598">
    <property type="entry name" value="Ig_sub2"/>
</dbReference>
<feature type="domain" description="Ig-like" evidence="12">
    <location>
        <begin position="631"/>
        <end position="721"/>
    </location>
</feature>
<dbReference type="PROSITE" id="PS50853">
    <property type="entry name" value="FN3"/>
    <property type="match status" value="4"/>
</dbReference>
<dbReference type="SUPFAM" id="SSF48726">
    <property type="entry name" value="Immunoglobulin"/>
    <property type="match status" value="8"/>
</dbReference>
<feature type="region of interest" description="Disordered" evidence="10">
    <location>
        <begin position="1310"/>
        <end position="1337"/>
    </location>
</feature>
<feature type="domain" description="Ig-like" evidence="12">
    <location>
        <begin position="350"/>
        <end position="438"/>
    </location>
</feature>
<dbReference type="KEGG" id="goe:108865228"/>
<dbReference type="InterPro" id="IPR003599">
    <property type="entry name" value="Ig_sub"/>
</dbReference>
<comment type="subcellular location">
    <subcellularLocation>
        <location evidence="1">Membrane</location>
        <topology evidence="1">Single-pass type I membrane protein</topology>
    </subcellularLocation>
</comment>
<feature type="domain" description="Ig-like" evidence="12">
    <location>
        <begin position="727"/>
        <end position="817"/>
    </location>
</feature>
<keyword evidence="3" id="KW-0732">Signal</keyword>
<feature type="domain" description="Ig-like" evidence="12">
    <location>
        <begin position="152"/>
        <end position="249"/>
    </location>
</feature>
<dbReference type="RefSeq" id="XP_028969097.1">
    <property type="nucleotide sequence ID" value="XM_029113264.1"/>
</dbReference>
<evidence type="ECO:0000256" key="10">
    <source>
        <dbReference type="SAM" id="MobiDB-lite"/>
    </source>
</evidence>
<dbReference type="GO" id="GO:0030424">
    <property type="term" value="C:axon"/>
    <property type="evidence" value="ECO:0007669"/>
    <property type="project" value="TreeGrafter"/>
</dbReference>
<dbReference type="Pfam" id="PF13927">
    <property type="entry name" value="Ig_3"/>
    <property type="match status" value="2"/>
</dbReference>
<dbReference type="InterPro" id="IPR036116">
    <property type="entry name" value="FN3_sf"/>
</dbReference>
<evidence type="ECO:0000256" key="1">
    <source>
        <dbReference type="ARBA" id="ARBA00004479"/>
    </source>
</evidence>
<evidence type="ECO:0000256" key="6">
    <source>
        <dbReference type="ARBA" id="ARBA00022989"/>
    </source>
</evidence>
<dbReference type="InterPro" id="IPR013098">
    <property type="entry name" value="Ig_I-set"/>
</dbReference>
<feature type="domain" description="Ig-like" evidence="12">
    <location>
        <begin position="442"/>
        <end position="536"/>
    </location>
</feature>
<name>A0AAJ7SJK8_9ACAR</name>
<accession>A0AAJ7SJK8</accession>
<dbReference type="SUPFAM" id="SSF49265">
    <property type="entry name" value="Fibronectin type III"/>
    <property type="match status" value="2"/>
</dbReference>
<keyword evidence="2 11" id="KW-0812">Transmembrane</keyword>
<feature type="region of interest" description="Disordered" evidence="10">
    <location>
        <begin position="1"/>
        <end position="46"/>
    </location>
</feature>
<dbReference type="Pfam" id="PF07679">
    <property type="entry name" value="I-set"/>
    <property type="match status" value="5"/>
</dbReference>
<evidence type="ECO:0000256" key="7">
    <source>
        <dbReference type="ARBA" id="ARBA00023136"/>
    </source>
</evidence>
<evidence type="ECO:0000256" key="2">
    <source>
        <dbReference type="ARBA" id="ARBA00022692"/>
    </source>
</evidence>
<feature type="domain" description="Ig-like" evidence="12">
    <location>
        <begin position="822"/>
        <end position="919"/>
    </location>
</feature>
<dbReference type="SMART" id="SM00409">
    <property type="entry name" value="IG"/>
    <property type="match status" value="9"/>
</dbReference>
<evidence type="ECO:0000256" key="5">
    <source>
        <dbReference type="ARBA" id="ARBA00022889"/>
    </source>
</evidence>
<dbReference type="Gene3D" id="2.60.40.10">
    <property type="entry name" value="Immunoglobulins"/>
    <property type="match status" value="13"/>
</dbReference>
<dbReference type="GO" id="GO:0098632">
    <property type="term" value="F:cell-cell adhesion mediator activity"/>
    <property type="evidence" value="ECO:0007669"/>
    <property type="project" value="TreeGrafter"/>
</dbReference>
<keyword evidence="8" id="KW-1015">Disulfide bond</keyword>
<dbReference type="Pfam" id="PF25059">
    <property type="entry name" value="FN3_DSCAM-DSCAML_C"/>
    <property type="match status" value="1"/>
</dbReference>
<dbReference type="PANTHER" id="PTHR10075">
    <property type="entry name" value="BASIGIN RELATED"/>
    <property type="match status" value="1"/>
</dbReference>
<reference evidence="15" key="1">
    <citation type="submission" date="2025-08" db="UniProtKB">
        <authorList>
            <consortium name="RefSeq"/>
        </authorList>
    </citation>
    <scope>IDENTIFICATION</scope>
</reference>
<evidence type="ECO:0000256" key="3">
    <source>
        <dbReference type="ARBA" id="ARBA00022729"/>
    </source>
</evidence>
<dbReference type="InterPro" id="IPR013783">
    <property type="entry name" value="Ig-like_fold"/>
</dbReference>
<feature type="domain" description="Fibronectin type-III" evidence="13">
    <location>
        <begin position="1224"/>
        <end position="1321"/>
    </location>
</feature>
<dbReference type="PROSITE" id="PS50835">
    <property type="entry name" value="IG_LIKE"/>
    <property type="match status" value="9"/>
</dbReference>
<feature type="domain" description="Fibronectin type-III" evidence="13">
    <location>
        <begin position="1131"/>
        <end position="1222"/>
    </location>
</feature>
<dbReference type="InterPro" id="IPR036179">
    <property type="entry name" value="Ig-like_dom_sf"/>
</dbReference>